<protein>
    <submittedName>
        <fullName evidence="2">Uncharacterized protein</fullName>
    </submittedName>
</protein>
<evidence type="ECO:0000313" key="3">
    <source>
        <dbReference type="Proteomes" id="UP000834106"/>
    </source>
</evidence>
<proteinExistence type="predicted"/>
<sequence length="244" mass="27682">MNTFFKQFSCFLFILFFTCSQIEARDSKFFYKYVHLSSNNNKNYVTVPSTVQSSAPAPAPAPLTSQISNAPAPLGAEIGDVPTPAPAPIESDNAYYGLYGKGSSSDQFPFKTTTTTTTDGGDDEFSTEEFKMENLNEVNSRESNNYNNNFYPDNYNNNGYSKSYTKGNTVDPQGMSDTRSLENGKYYYDINSENYNPNSGYEPMRETSNEEGYYNQKSKYEFDSMEEYEKKNNYADVQTDQYIP</sequence>
<feature type="signal peptide" evidence="1">
    <location>
        <begin position="1"/>
        <end position="24"/>
    </location>
</feature>
<accession>A0AAD2DPX6</accession>
<dbReference type="AlphaFoldDB" id="A0AAD2DPX6"/>
<dbReference type="Proteomes" id="UP000834106">
    <property type="component" value="Chromosome 4"/>
</dbReference>
<feature type="chain" id="PRO_5042279719" evidence="1">
    <location>
        <begin position="25"/>
        <end position="244"/>
    </location>
</feature>
<reference evidence="2" key="1">
    <citation type="submission" date="2023-05" db="EMBL/GenBank/DDBJ databases">
        <authorList>
            <person name="Huff M."/>
        </authorList>
    </citation>
    <scope>NUCLEOTIDE SEQUENCE</scope>
</reference>
<organism evidence="2 3">
    <name type="scientific">Fraxinus pennsylvanica</name>
    <dbReference type="NCBI Taxonomy" id="56036"/>
    <lineage>
        <taxon>Eukaryota</taxon>
        <taxon>Viridiplantae</taxon>
        <taxon>Streptophyta</taxon>
        <taxon>Embryophyta</taxon>
        <taxon>Tracheophyta</taxon>
        <taxon>Spermatophyta</taxon>
        <taxon>Magnoliopsida</taxon>
        <taxon>eudicotyledons</taxon>
        <taxon>Gunneridae</taxon>
        <taxon>Pentapetalae</taxon>
        <taxon>asterids</taxon>
        <taxon>lamiids</taxon>
        <taxon>Lamiales</taxon>
        <taxon>Oleaceae</taxon>
        <taxon>Oleeae</taxon>
        <taxon>Fraxinus</taxon>
    </lineage>
</organism>
<name>A0AAD2DPX6_9LAMI</name>
<evidence type="ECO:0000313" key="2">
    <source>
        <dbReference type="EMBL" id="CAI9759371.1"/>
    </source>
</evidence>
<keyword evidence="1" id="KW-0732">Signal</keyword>
<dbReference type="EMBL" id="OU503039">
    <property type="protein sequence ID" value="CAI9759371.1"/>
    <property type="molecule type" value="Genomic_DNA"/>
</dbReference>
<gene>
    <name evidence="2" type="ORF">FPE_LOCUS6801</name>
</gene>
<dbReference type="InterPro" id="IPR040290">
    <property type="entry name" value="Prot_E6-like"/>
</dbReference>
<evidence type="ECO:0000256" key="1">
    <source>
        <dbReference type="SAM" id="SignalP"/>
    </source>
</evidence>
<dbReference type="PANTHER" id="PTHR35274">
    <property type="entry name" value="E6-LIKE PROTEIN"/>
    <property type="match status" value="1"/>
</dbReference>
<keyword evidence="3" id="KW-1185">Reference proteome</keyword>
<dbReference type="PANTHER" id="PTHR35274:SF5">
    <property type="entry name" value="PROTEIN E6-LIKE"/>
    <property type="match status" value="1"/>
</dbReference>